<organism evidence="5 6">
    <name type="scientific">Quillaja saponaria</name>
    <name type="common">Soap bark tree</name>
    <dbReference type="NCBI Taxonomy" id="32244"/>
    <lineage>
        <taxon>Eukaryota</taxon>
        <taxon>Viridiplantae</taxon>
        <taxon>Streptophyta</taxon>
        <taxon>Embryophyta</taxon>
        <taxon>Tracheophyta</taxon>
        <taxon>Spermatophyta</taxon>
        <taxon>Magnoliopsida</taxon>
        <taxon>eudicotyledons</taxon>
        <taxon>Gunneridae</taxon>
        <taxon>Pentapetalae</taxon>
        <taxon>rosids</taxon>
        <taxon>fabids</taxon>
        <taxon>Fabales</taxon>
        <taxon>Quillajaceae</taxon>
        <taxon>Quillaja</taxon>
    </lineage>
</organism>
<dbReference type="KEGG" id="qsa:O6P43_018431"/>
<dbReference type="InterPro" id="IPR003593">
    <property type="entry name" value="AAA+_ATPase"/>
</dbReference>
<dbReference type="Gene3D" id="1.10.8.430">
    <property type="entry name" value="Helical domain of apoptotic protease-activating factors"/>
    <property type="match status" value="1"/>
</dbReference>
<feature type="domain" description="AAA+ ATPase" evidence="4">
    <location>
        <begin position="195"/>
        <end position="339"/>
    </location>
</feature>
<dbReference type="SUPFAM" id="SSF52540">
    <property type="entry name" value="P-loop containing nucleoside triphosphate hydrolases"/>
    <property type="match status" value="1"/>
</dbReference>
<dbReference type="Gene3D" id="3.40.50.300">
    <property type="entry name" value="P-loop containing nucleotide triphosphate hydrolases"/>
    <property type="match status" value="1"/>
</dbReference>
<sequence>MAIEMQVSDVLDKLVKLLNDVVVLYPRLRIEVEVAVSELIKYKFSLRDEAYVSKMDRAIVDWEVRLLRVVYMVEDIVDPFLFQLELQRRKGFLRKLSIVGMAWSQYKLANEMKKVVLEARSFSEDLKGTIHPQSEAKEIGDGSPTAAASYSNGWGRTPTQQWSKVSSFTDGEEDAVGLSEEVKSLAAQLLDGGEALRVISVVGMTGSGKTTLVRVVCDSVEIKQHFAIRAWVHVSKEFSLEYSTVSSRIGYLINQVMGMEMDEGVSNEDLIQRLCDFLESKRYLIVLDDVWKTSVWEDIGHAFPDSENGSRVILTTHNKEIALRASQKLSSIIQLHRLSYEDSWTLFLRKARITEDEFNSSELISLKDEILRKCDGSPPAIFILGELFSAKELSHSEWSRVIEEATFASQDQSTISGIFALSYQDLPSLLKPCFLYLGLFPRLFEIPIRRLFRLWIAEGLVKQGPSSTELTPEDLAEDYFQELVSRNLIEVAKCRSDGRAKTCRIPGIWYDVFSSKSMDIGRFYVHPNSVFTSGKPLPYNVRRLAEYRDIKNYPCSDSHVQHLRSYISFNTKKRDTPTEEVATLLNKVTAKRGFGLLRVIDLEGVYKPLLPETIGKLLQLRYLGLRWTFLDSLPSSVGDLPYLETLDVKHTNITNLPDSIWKARNLRHLYMNEIHLDMSIHRPTGRSLANLQTLWGLFVDVTCPMVNGLRMLIHLRKLGLTCQSTSLETVVDSFSQLTNLQSLRLRSVDEYGKPSKLTLGTIRQHRMLTDLYLLGVLPRAFNVRELPQNLEILTLSLSQLVHDPMPILGQLLRLSILRLFGRSYLGKEMTCPSEGFPSLRMLKVWKLEKVEALFVEEDAMPRLRELEIRCCDRMKTVNGLEGVTSLKELTLTNMPEDIVTNLTESLGNKVFIKENKWAFSSPS</sequence>
<gene>
    <name evidence="5" type="ORF">O6P43_018431</name>
</gene>
<comment type="caution">
    <text evidence="5">The sequence shown here is derived from an EMBL/GenBank/DDBJ whole genome shotgun (WGS) entry which is preliminary data.</text>
</comment>
<keyword evidence="1" id="KW-0677">Repeat</keyword>
<dbReference type="PANTHER" id="PTHR23155:SF955">
    <property type="entry name" value="AAA+ ATPASE DOMAIN-CONTAINING PROTEIN"/>
    <property type="match status" value="1"/>
</dbReference>
<name>A0AAD7LSC7_QUISA</name>
<dbReference type="AlphaFoldDB" id="A0AAD7LSC7"/>
<dbReference type="InterPro" id="IPR055414">
    <property type="entry name" value="LRR_R13L4/SHOC2-like"/>
</dbReference>
<dbReference type="InterPro" id="IPR002182">
    <property type="entry name" value="NB-ARC"/>
</dbReference>
<dbReference type="InterPro" id="IPR058922">
    <property type="entry name" value="WHD_DRP"/>
</dbReference>
<dbReference type="GO" id="GO:0043531">
    <property type="term" value="F:ADP binding"/>
    <property type="evidence" value="ECO:0007669"/>
    <property type="project" value="InterPro"/>
</dbReference>
<feature type="region of interest" description="Disordered" evidence="3">
    <location>
        <begin position="133"/>
        <end position="158"/>
    </location>
</feature>
<protein>
    <submittedName>
        <fullName evidence="5">Disease resistance protein</fullName>
    </submittedName>
</protein>
<evidence type="ECO:0000256" key="3">
    <source>
        <dbReference type="SAM" id="MobiDB-lite"/>
    </source>
</evidence>
<feature type="compositionally biased region" description="Polar residues" evidence="3">
    <location>
        <begin position="146"/>
        <end position="158"/>
    </location>
</feature>
<dbReference type="Proteomes" id="UP001163823">
    <property type="component" value="Chromosome 7"/>
</dbReference>
<dbReference type="InterPro" id="IPR032675">
    <property type="entry name" value="LRR_dom_sf"/>
</dbReference>
<dbReference type="InterPro" id="IPR036388">
    <property type="entry name" value="WH-like_DNA-bd_sf"/>
</dbReference>
<evidence type="ECO:0000256" key="1">
    <source>
        <dbReference type="ARBA" id="ARBA00022737"/>
    </source>
</evidence>
<reference evidence="5" key="1">
    <citation type="journal article" date="2023" name="Science">
        <title>Elucidation of the pathway for biosynthesis of saponin adjuvants from the soapbark tree.</title>
        <authorList>
            <person name="Reed J."/>
            <person name="Orme A."/>
            <person name="El-Demerdash A."/>
            <person name="Owen C."/>
            <person name="Martin L.B.B."/>
            <person name="Misra R.C."/>
            <person name="Kikuchi S."/>
            <person name="Rejzek M."/>
            <person name="Martin A.C."/>
            <person name="Harkess A."/>
            <person name="Leebens-Mack J."/>
            <person name="Louveau T."/>
            <person name="Stephenson M.J."/>
            <person name="Osbourn A."/>
        </authorList>
    </citation>
    <scope>NUCLEOTIDE SEQUENCE</scope>
    <source>
        <strain evidence="5">S10</strain>
    </source>
</reference>
<dbReference type="Gene3D" id="3.80.10.10">
    <property type="entry name" value="Ribonuclease Inhibitor"/>
    <property type="match status" value="2"/>
</dbReference>
<keyword evidence="2" id="KW-0611">Plant defense</keyword>
<accession>A0AAD7LSC7</accession>
<dbReference type="InterPro" id="IPR042197">
    <property type="entry name" value="Apaf_helical"/>
</dbReference>
<evidence type="ECO:0000259" key="4">
    <source>
        <dbReference type="SMART" id="SM00382"/>
    </source>
</evidence>
<dbReference type="Pfam" id="PF23598">
    <property type="entry name" value="LRR_14"/>
    <property type="match status" value="1"/>
</dbReference>
<dbReference type="InterPro" id="IPR044974">
    <property type="entry name" value="Disease_R_plants"/>
</dbReference>
<dbReference type="SMART" id="SM00382">
    <property type="entry name" value="AAA"/>
    <property type="match status" value="1"/>
</dbReference>
<dbReference type="EMBL" id="JARAOO010000007">
    <property type="protein sequence ID" value="KAJ7963318.1"/>
    <property type="molecule type" value="Genomic_DNA"/>
</dbReference>
<evidence type="ECO:0000313" key="5">
    <source>
        <dbReference type="EMBL" id="KAJ7963318.1"/>
    </source>
</evidence>
<dbReference type="SUPFAM" id="SSF52058">
    <property type="entry name" value="L domain-like"/>
    <property type="match status" value="1"/>
</dbReference>
<dbReference type="Pfam" id="PF23559">
    <property type="entry name" value="WHD_DRP"/>
    <property type="match status" value="1"/>
</dbReference>
<dbReference type="GO" id="GO:0098542">
    <property type="term" value="P:defense response to other organism"/>
    <property type="evidence" value="ECO:0007669"/>
    <property type="project" value="TreeGrafter"/>
</dbReference>
<dbReference type="PRINTS" id="PR00364">
    <property type="entry name" value="DISEASERSIST"/>
</dbReference>
<proteinExistence type="predicted"/>
<dbReference type="Gene3D" id="1.10.10.10">
    <property type="entry name" value="Winged helix-like DNA-binding domain superfamily/Winged helix DNA-binding domain"/>
    <property type="match status" value="1"/>
</dbReference>
<evidence type="ECO:0000313" key="6">
    <source>
        <dbReference type="Proteomes" id="UP001163823"/>
    </source>
</evidence>
<dbReference type="FunFam" id="3.40.50.300:FF:001091">
    <property type="entry name" value="Probable disease resistance protein At1g61300"/>
    <property type="match status" value="1"/>
</dbReference>
<evidence type="ECO:0000256" key="2">
    <source>
        <dbReference type="ARBA" id="ARBA00022821"/>
    </source>
</evidence>
<keyword evidence="6" id="KW-1185">Reference proteome</keyword>
<dbReference type="InterPro" id="IPR027417">
    <property type="entry name" value="P-loop_NTPase"/>
</dbReference>
<dbReference type="PANTHER" id="PTHR23155">
    <property type="entry name" value="DISEASE RESISTANCE PROTEIN RP"/>
    <property type="match status" value="1"/>
</dbReference>
<dbReference type="Pfam" id="PF00931">
    <property type="entry name" value="NB-ARC"/>
    <property type="match status" value="1"/>
</dbReference>